<dbReference type="PANTHER" id="PTHR23077:SF171">
    <property type="entry name" value="NUCLEAR VALOSIN-CONTAINING PROTEIN-LIKE"/>
    <property type="match status" value="1"/>
</dbReference>
<dbReference type="InterPro" id="IPR050168">
    <property type="entry name" value="AAA_ATPase_domain"/>
</dbReference>
<keyword evidence="6" id="KW-1185">Reference proteome</keyword>
<dbReference type="InterPro" id="IPR003960">
    <property type="entry name" value="ATPase_AAA_CS"/>
</dbReference>
<dbReference type="RefSeq" id="WP_345632612.1">
    <property type="nucleotide sequence ID" value="NZ_BAABJQ010000014.1"/>
</dbReference>
<evidence type="ECO:0000259" key="4">
    <source>
        <dbReference type="SMART" id="SM00382"/>
    </source>
</evidence>
<dbReference type="SMART" id="SM00382">
    <property type="entry name" value="AAA"/>
    <property type="match status" value="2"/>
</dbReference>
<proteinExistence type="inferred from homology"/>
<keyword evidence="2 3" id="KW-0067">ATP-binding</keyword>
<accession>A0ABP9S4Q5</accession>
<gene>
    <name evidence="5" type="ORF">GCM10023322_45380</name>
</gene>
<dbReference type="PANTHER" id="PTHR23077">
    <property type="entry name" value="AAA-FAMILY ATPASE"/>
    <property type="match status" value="1"/>
</dbReference>
<feature type="domain" description="AAA+ ATPase" evidence="4">
    <location>
        <begin position="459"/>
        <end position="596"/>
    </location>
</feature>
<reference evidence="6" key="1">
    <citation type="journal article" date="2019" name="Int. J. Syst. Evol. Microbiol.">
        <title>The Global Catalogue of Microorganisms (GCM) 10K type strain sequencing project: providing services to taxonomists for standard genome sequencing and annotation.</title>
        <authorList>
            <consortium name="The Broad Institute Genomics Platform"/>
            <consortium name="The Broad Institute Genome Sequencing Center for Infectious Disease"/>
            <person name="Wu L."/>
            <person name="Ma J."/>
        </authorList>
    </citation>
    <scope>NUCLEOTIDE SEQUENCE [LARGE SCALE GENOMIC DNA]</scope>
    <source>
        <strain evidence="6">JCM 18304</strain>
    </source>
</reference>
<sequence>MPDALLTGLGVLPGELVAVRSPNERRVFTRVSGAGPDEGAGALVRLGRLLWTQLNVKPGDRLRLSRYPAPAPATRLSLRPAFHLSHHLGDHVIEFLCKDETVVWPGATIFAPIFAGGGGVLLRAEGDADAGPVRAGHDTQVTFLDPDPDIARRGVTFAEVGGLDGAISRLRDLIELPLLRPGLYRSLGVRAPKGVILHGPPGTGKTLLSRAVAAELGANVLKMPATELVGTYSGETEANLRSLFSEAAHHAPTLIIIDEIDVIATSRGRLASQGDIRATTQLLTLMDGLEQVDGVVILATTNRLDAMDEAFRRPGRFDEELYIGPPDPAARREILSVHTREMPLTREAEAAFAQVADGRTAGFTGADLMRLARETGLSAARRLAAGGSGLEIAESARDTEVSIRAADVYAGLDRVTPSAMRGMPVPDAVLDWDELDGLDDLKRSVLDAADAALRPGAGRREGVLLTGGSGNGKSAVVQALARRVNANLVVVDGSTIFTQWLGESEAAIRALFGRARDVSPAVVVLEHLDSIAPRRVAGHVESATSRVLSALLSCVDEALGRTGVLVVGVTDRADIIDPALTRAGRLGLHLRIDAPDDARRRQILSRLLTGHPDADLARLVTDTQGLSAAETDRRARTISRQ</sequence>
<evidence type="ECO:0000256" key="2">
    <source>
        <dbReference type="ARBA" id="ARBA00022840"/>
    </source>
</evidence>
<dbReference type="PROSITE" id="PS00674">
    <property type="entry name" value="AAA"/>
    <property type="match status" value="1"/>
</dbReference>
<feature type="domain" description="AAA+ ATPase" evidence="4">
    <location>
        <begin position="191"/>
        <end position="327"/>
    </location>
</feature>
<protein>
    <submittedName>
        <fullName evidence="5">CDC48 family AAA ATPase</fullName>
    </submittedName>
</protein>
<comment type="similarity">
    <text evidence="3">Belongs to the AAA ATPase family.</text>
</comment>
<dbReference type="Gene3D" id="1.10.8.60">
    <property type="match status" value="2"/>
</dbReference>
<dbReference type="SUPFAM" id="SSF52540">
    <property type="entry name" value="P-loop containing nucleoside triphosphate hydrolases"/>
    <property type="match status" value="2"/>
</dbReference>
<evidence type="ECO:0000256" key="1">
    <source>
        <dbReference type="ARBA" id="ARBA00022741"/>
    </source>
</evidence>
<dbReference type="Proteomes" id="UP001501570">
    <property type="component" value="Unassembled WGS sequence"/>
</dbReference>
<dbReference type="InterPro" id="IPR027417">
    <property type="entry name" value="P-loop_NTPase"/>
</dbReference>
<keyword evidence="1 3" id="KW-0547">Nucleotide-binding</keyword>
<comment type="caution">
    <text evidence="5">The sequence shown here is derived from an EMBL/GenBank/DDBJ whole genome shotgun (WGS) entry which is preliminary data.</text>
</comment>
<evidence type="ECO:0000313" key="6">
    <source>
        <dbReference type="Proteomes" id="UP001501570"/>
    </source>
</evidence>
<dbReference type="Pfam" id="PF00004">
    <property type="entry name" value="AAA"/>
    <property type="match status" value="2"/>
</dbReference>
<dbReference type="InterPro" id="IPR003959">
    <property type="entry name" value="ATPase_AAA_core"/>
</dbReference>
<evidence type="ECO:0000256" key="3">
    <source>
        <dbReference type="RuleBase" id="RU003651"/>
    </source>
</evidence>
<dbReference type="EMBL" id="BAABJQ010000014">
    <property type="protein sequence ID" value="GAA5190382.1"/>
    <property type="molecule type" value="Genomic_DNA"/>
</dbReference>
<dbReference type="Gene3D" id="3.40.50.300">
    <property type="entry name" value="P-loop containing nucleotide triphosphate hydrolases"/>
    <property type="match status" value="2"/>
</dbReference>
<evidence type="ECO:0000313" key="5">
    <source>
        <dbReference type="EMBL" id="GAA5190382.1"/>
    </source>
</evidence>
<name>A0ABP9S4Q5_9ACTN</name>
<dbReference type="InterPro" id="IPR003593">
    <property type="entry name" value="AAA+_ATPase"/>
</dbReference>
<organism evidence="5 6">
    <name type="scientific">Rugosimonospora acidiphila</name>
    <dbReference type="NCBI Taxonomy" id="556531"/>
    <lineage>
        <taxon>Bacteria</taxon>
        <taxon>Bacillati</taxon>
        <taxon>Actinomycetota</taxon>
        <taxon>Actinomycetes</taxon>
        <taxon>Micromonosporales</taxon>
        <taxon>Micromonosporaceae</taxon>
        <taxon>Rugosimonospora</taxon>
    </lineage>
</organism>